<evidence type="ECO:0000313" key="3">
    <source>
        <dbReference type="Proteomes" id="UP000633814"/>
    </source>
</evidence>
<accession>A0ABS8C7S1</accession>
<name>A0ABS8C7S1_9ALTE</name>
<organism evidence="2 3">
    <name type="scientific">Alishewanella maricola</name>
    <dbReference type="NCBI Taxonomy" id="2795740"/>
    <lineage>
        <taxon>Bacteria</taxon>
        <taxon>Pseudomonadati</taxon>
        <taxon>Pseudomonadota</taxon>
        <taxon>Gammaproteobacteria</taxon>
        <taxon>Alteromonadales</taxon>
        <taxon>Alteromonadaceae</taxon>
        <taxon>Alishewanella</taxon>
    </lineage>
</organism>
<sequence length="246" mass="26959">MRFLVLLILLANPVFASEYRVIKDAERQRGIPIQISFPMGVSSCSAENQCPVAFLSSGYGVAYDKYSFISGALNKAGYLVVAIQHELPDDPSLAVTGHLYTERSENWKRGAITLKFIRAQLQSEFSGYDFNKLTLVGHSNGGDISSWLLNEGVDFAGTLITLDHRRVPLPRSGSLSILSIRGADFPADQGVLYTEQEMVMFDACIVQIANSKHNDMTDFGPDWLKASISSTLLSFISGQCHGAEKA</sequence>
<dbReference type="InterPro" id="IPR029058">
    <property type="entry name" value="AB_hydrolase_fold"/>
</dbReference>
<feature type="chain" id="PRO_5046153630" evidence="1">
    <location>
        <begin position="17"/>
        <end position="246"/>
    </location>
</feature>
<protein>
    <submittedName>
        <fullName evidence="2">Alpha/beta hydrolase</fullName>
    </submittedName>
</protein>
<feature type="signal peptide" evidence="1">
    <location>
        <begin position="1"/>
        <end position="16"/>
    </location>
</feature>
<keyword evidence="1" id="KW-0732">Signal</keyword>
<dbReference type="SUPFAM" id="SSF53474">
    <property type="entry name" value="alpha/beta-Hydrolases"/>
    <property type="match status" value="1"/>
</dbReference>
<evidence type="ECO:0000256" key="1">
    <source>
        <dbReference type="SAM" id="SignalP"/>
    </source>
</evidence>
<proteinExistence type="predicted"/>
<reference evidence="2 3" key="1">
    <citation type="submission" date="2021-10" db="EMBL/GenBank/DDBJ databases">
        <title>Alishewanella koreense sp. nov. isolated from seawater of southwestern coast in South Korea and the proposal for the reclassification of Rheinheimera perlucida and Rheinheimera tuosuensis as Arsukibacterium perlucida and Arsukibacterium tuosuensis.</title>
        <authorList>
            <person name="Kim K.H."/>
            <person name="Ruan W."/>
            <person name="Kim K.R."/>
            <person name="Baek J.H."/>
            <person name="Jeon C.O."/>
        </authorList>
    </citation>
    <scope>NUCLEOTIDE SEQUENCE [LARGE SCALE GENOMIC DNA]</scope>
    <source>
        <strain evidence="2 3">16-MA</strain>
    </source>
</reference>
<dbReference type="RefSeq" id="WP_226752446.1">
    <property type="nucleotide sequence ID" value="NZ_JAEINI020000026.1"/>
</dbReference>
<dbReference type="Gene3D" id="3.40.50.1820">
    <property type="entry name" value="alpha/beta hydrolase"/>
    <property type="match status" value="1"/>
</dbReference>
<keyword evidence="2" id="KW-0378">Hydrolase</keyword>
<gene>
    <name evidence="2" type="ORF">JAO78_016425</name>
</gene>
<comment type="caution">
    <text evidence="2">The sequence shown here is derived from an EMBL/GenBank/DDBJ whole genome shotgun (WGS) entry which is preliminary data.</text>
</comment>
<dbReference type="Proteomes" id="UP000633814">
    <property type="component" value="Unassembled WGS sequence"/>
</dbReference>
<keyword evidence="3" id="KW-1185">Reference proteome</keyword>
<dbReference type="GO" id="GO:0016787">
    <property type="term" value="F:hydrolase activity"/>
    <property type="evidence" value="ECO:0007669"/>
    <property type="project" value="UniProtKB-KW"/>
</dbReference>
<dbReference type="EMBL" id="JAEINI020000026">
    <property type="protein sequence ID" value="MCB5228392.1"/>
    <property type="molecule type" value="Genomic_DNA"/>
</dbReference>
<evidence type="ECO:0000313" key="2">
    <source>
        <dbReference type="EMBL" id="MCB5228392.1"/>
    </source>
</evidence>